<evidence type="ECO:0000256" key="10">
    <source>
        <dbReference type="ARBA" id="ARBA00023136"/>
    </source>
</evidence>
<keyword evidence="5 12" id="KW-0808">Transferase</keyword>
<evidence type="ECO:0000256" key="1">
    <source>
        <dbReference type="ARBA" id="ARBA00004447"/>
    </source>
</evidence>
<sequence length="469" mass="54296">MYVMLRKTKESVLGLLRRPCSGKHLVALIGAAALLIWLVFLVAGDYPTLRYRSEPNVLYLEEVPDDDENGTRGIDGLDKPELKINPKTKLDVDADRENNDADYNWRNLTPAEISRLSVLGRRMFLNENIGAKQDRIFTIHIWNHKKFSGELDERFFKTGSSKKFDPFEDCSVNNCKVTSPDGDIMAADIVLFHMHLIPGPPVNVPRAPGQLWAWLADESPYHVMMVSSDRNLSHFNGFFNWSMTYRMDSSVPTPYGRTVALPKEKYVEAIEDFYKLKTKNVSLMGSNCGGSNGRYKYLAELQKYIEIDVYGGCGPLKCEGHFYTNCDKLDDYKFYLAFENSNCDDYVTEKVWWNALNKSAVPVVMGAPKHNYQKLLPPNSFIHVDDFKGPEHLAQHLQYLLDHPAEYQKYHFWRRRYRVLNEHGFFQSPVYHMCRLCEALNYNDKTDQRADLEHFFDSSEHCYAVKKRD</sequence>
<dbReference type="AlphaFoldDB" id="A0A8B7NF56"/>
<dbReference type="SUPFAM" id="SSF53756">
    <property type="entry name" value="UDP-Glycosyltransferase/glycogen phosphorylase"/>
    <property type="match status" value="1"/>
</dbReference>
<dbReference type="InterPro" id="IPR031481">
    <property type="entry name" value="Glyco_tran_10_N"/>
</dbReference>
<keyword evidence="6 12" id="KW-0812">Transmembrane</keyword>
<keyword evidence="4 12" id="KW-0328">Glycosyltransferase</keyword>
<dbReference type="PANTHER" id="PTHR48438">
    <property type="entry name" value="ALPHA-(1,3)-FUCOSYLTRANSFERASE C-RELATED"/>
    <property type="match status" value="1"/>
</dbReference>
<dbReference type="InterPro" id="IPR055270">
    <property type="entry name" value="Glyco_tran_10_C"/>
</dbReference>
<dbReference type="Pfam" id="PF17039">
    <property type="entry name" value="Glyco_tran_10_N"/>
    <property type="match status" value="1"/>
</dbReference>
<dbReference type="Pfam" id="PF00852">
    <property type="entry name" value="Glyco_transf_10"/>
    <property type="match status" value="1"/>
</dbReference>
<keyword evidence="7" id="KW-0735">Signal-anchor</keyword>
<evidence type="ECO:0000256" key="2">
    <source>
        <dbReference type="ARBA" id="ARBA00004922"/>
    </source>
</evidence>
<evidence type="ECO:0000256" key="7">
    <source>
        <dbReference type="ARBA" id="ARBA00022968"/>
    </source>
</evidence>
<organism evidence="15 16">
    <name type="scientific">Hyalella azteca</name>
    <name type="common">Amphipod</name>
    <dbReference type="NCBI Taxonomy" id="294128"/>
    <lineage>
        <taxon>Eukaryota</taxon>
        <taxon>Metazoa</taxon>
        <taxon>Ecdysozoa</taxon>
        <taxon>Arthropoda</taxon>
        <taxon>Crustacea</taxon>
        <taxon>Multicrustacea</taxon>
        <taxon>Malacostraca</taxon>
        <taxon>Eumalacostraca</taxon>
        <taxon>Peracarida</taxon>
        <taxon>Amphipoda</taxon>
        <taxon>Senticaudata</taxon>
        <taxon>Talitrida</taxon>
        <taxon>Talitroidea</taxon>
        <taxon>Hyalellidae</taxon>
        <taxon>Hyalella</taxon>
    </lineage>
</organism>
<evidence type="ECO:0000313" key="16">
    <source>
        <dbReference type="RefSeq" id="XP_018012081.1"/>
    </source>
</evidence>
<evidence type="ECO:0000259" key="13">
    <source>
        <dbReference type="Pfam" id="PF00852"/>
    </source>
</evidence>
<evidence type="ECO:0000313" key="15">
    <source>
        <dbReference type="Proteomes" id="UP000694843"/>
    </source>
</evidence>
<keyword evidence="15" id="KW-1185">Reference proteome</keyword>
<dbReference type="UniPathway" id="UPA00378"/>
<comment type="similarity">
    <text evidence="3 12">Belongs to the glycosyltransferase 10 family.</text>
</comment>
<feature type="domain" description="Fucosyltransferase C-terminal" evidence="13">
    <location>
        <begin position="276"/>
        <end position="448"/>
    </location>
</feature>
<evidence type="ECO:0000256" key="3">
    <source>
        <dbReference type="ARBA" id="ARBA00008919"/>
    </source>
</evidence>
<evidence type="ECO:0000259" key="14">
    <source>
        <dbReference type="Pfam" id="PF17039"/>
    </source>
</evidence>
<keyword evidence="10 12" id="KW-0472">Membrane</keyword>
<dbReference type="InterPro" id="IPR001503">
    <property type="entry name" value="Glyco_trans_10"/>
</dbReference>
<dbReference type="OrthoDB" id="427096at2759"/>
<evidence type="ECO:0000256" key="6">
    <source>
        <dbReference type="ARBA" id="ARBA00022692"/>
    </source>
</evidence>
<evidence type="ECO:0000256" key="11">
    <source>
        <dbReference type="ARBA" id="ARBA00023180"/>
    </source>
</evidence>
<evidence type="ECO:0000256" key="8">
    <source>
        <dbReference type="ARBA" id="ARBA00022989"/>
    </source>
</evidence>
<reference evidence="16" key="1">
    <citation type="submission" date="2025-08" db="UniProtKB">
        <authorList>
            <consortium name="RefSeq"/>
        </authorList>
    </citation>
    <scope>IDENTIFICATION</scope>
    <source>
        <tissue evidence="16">Whole organism</tissue>
    </source>
</reference>
<comment type="subcellular location">
    <subcellularLocation>
        <location evidence="1 12">Golgi apparatus</location>
        <location evidence="1 12">Golgi stack membrane</location>
        <topology evidence="1 12">Single-pass type II membrane protein</topology>
    </subcellularLocation>
</comment>
<dbReference type="OMA" id="FRIAWYE"/>
<dbReference type="EC" id="2.4.1.-" evidence="12"/>
<keyword evidence="8 12" id="KW-1133">Transmembrane helix</keyword>
<dbReference type="GeneID" id="108669286"/>
<dbReference type="GO" id="GO:0032580">
    <property type="term" value="C:Golgi cisterna membrane"/>
    <property type="evidence" value="ECO:0007669"/>
    <property type="project" value="UniProtKB-SubCell"/>
</dbReference>
<dbReference type="Gene3D" id="3.40.50.11660">
    <property type="entry name" value="Glycosyl transferase family 10, C-terminal domain"/>
    <property type="match status" value="1"/>
</dbReference>
<dbReference type="GO" id="GO:0008417">
    <property type="term" value="F:fucosyltransferase activity"/>
    <property type="evidence" value="ECO:0007669"/>
    <property type="project" value="InterPro"/>
</dbReference>
<comment type="pathway">
    <text evidence="2">Protein modification; protein glycosylation.</text>
</comment>
<dbReference type="RefSeq" id="XP_018012081.1">
    <property type="nucleotide sequence ID" value="XM_018156592.2"/>
</dbReference>
<dbReference type="FunFam" id="3.40.50.11660:FF:000006">
    <property type="entry name" value="Alpha-(1,3)-fucosyltransferase C"/>
    <property type="match status" value="1"/>
</dbReference>
<keyword evidence="11" id="KW-0325">Glycoprotein</keyword>
<proteinExistence type="inferred from homology"/>
<accession>A0A8B7NF56</accession>
<feature type="transmembrane region" description="Helical" evidence="12">
    <location>
        <begin position="25"/>
        <end position="44"/>
    </location>
</feature>
<dbReference type="Proteomes" id="UP000694843">
    <property type="component" value="Unplaced"/>
</dbReference>
<evidence type="ECO:0000256" key="5">
    <source>
        <dbReference type="ARBA" id="ARBA00022679"/>
    </source>
</evidence>
<protein>
    <recommendedName>
        <fullName evidence="12">Fucosyltransferase</fullName>
        <ecNumber evidence="12">2.4.1.-</ecNumber>
    </recommendedName>
</protein>
<name>A0A8B7NF56_HYAAZ</name>
<evidence type="ECO:0000256" key="9">
    <source>
        <dbReference type="ARBA" id="ARBA00023034"/>
    </source>
</evidence>
<dbReference type="InterPro" id="IPR038577">
    <property type="entry name" value="GT10-like_C_sf"/>
</dbReference>
<gene>
    <name evidence="16" type="primary">LOC108669286</name>
</gene>
<evidence type="ECO:0000256" key="12">
    <source>
        <dbReference type="RuleBase" id="RU003832"/>
    </source>
</evidence>
<dbReference type="KEGG" id="hazt:108669286"/>
<keyword evidence="9 12" id="KW-0333">Golgi apparatus</keyword>
<evidence type="ECO:0000256" key="4">
    <source>
        <dbReference type="ARBA" id="ARBA00022676"/>
    </source>
</evidence>
<dbReference type="PANTHER" id="PTHR48438:SF1">
    <property type="entry name" value="ALPHA-(1,3)-FUCOSYLTRANSFERASE C-RELATED"/>
    <property type="match status" value="1"/>
</dbReference>
<feature type="domain" description="Fucosyltransferase N-terminal" evidence="14">
    <location>
        <begin position="138"/>
        <end position="256"/>
    </location>
</feature>